<accession>A0A5N5DGT8</accession>
<evidence type="ECO:0000313" key="3">
    <source>
        <dbReference type="Proteomes" id="UP000325902"/>
    </source>
</evidence>
<dbReference type="Pfam" id="PF00795">
    <property type="entry name" value="CN_hydrolase"/>
    <property type="match status" value="1"/>
</dbReference>
<dbReference type="InterPro" id="IPR003010">
    <property type="entry name" value="C-N_Hydrolase"/>
</dbReference>
<dbReference type="SUPFAM" id="SSF56317">
    <property type="entry name" value="Carbon-nitrogen hydrolase"/>
    <property type="match status" value="1"/>
</dbReference>
<dbReference type="EMBL" id="VCHE01000020">
    <property type="protein sequence ID" value="KAB2576907.1"/>
    <property type="molecule type" value="Genomic_DNA"/>
</dbReference>
<dbReference type="InterPro" id="IPR036526">
    <property type="entry name" value="C-N_Hydrolase_sf"/>
</dbReference>
<dbReference type="PROSITE" id="PS50263">
    <property type="entry name" value="CN_HYDROLASE"/>
    <property type="match status" value="1"/>
</dbReference>
<keyword evidence="3" id="KW-1185">Reference proteome</keyword>
<dbReference type="GO" id="GO:0030163">
    <property type="term" value="P:protein catabolic process"/>
    <property type="evidence" value="ECO:0007669"/>
    <property type="project" value="TreeGrafter"/>
</dbReference>
<proteinExistence type="predicted"/>
<protein>
    <submittedName>
        <fullName evidence="2">Protein N-terminal amidase</fullName>
    </submittedName>
</protein>
<dbReference type="Gene3D" id="3.60.110.10">
    <property type="entry name" value="Carbon-nitrogen hydrolase"/>
    <property type="match status" value="1"/>
</dbReference>
<reference evidence="2 3" key="1">
    <citation type="journal article" date="2019" name="Sci. Rep.">
        <title>A multi-omics analysis of the grapevine pathogen Lasiodiplodia theobromae reveals that temperature affects the expression of virulence- and pathogenicity-related genes.</title>
        <authorList>
            <person name="Felix C."/>
            <person name="Meneses R."/>
            <person name="Goncalves M.F.M."/>
            <person name="Tilleman L."/>
            <person name="Duarte A.S."/>
            <person name="Jorrin-Novo J.V."/>
            <person name="Van de Peer Y."/>
            <person name="Deforce D."/>
            <person name="Van Nieuwerburgh F."/>
            <person name="Esteves A.C."/>
            <person name="Alves A."/>
        </authorList>
    </citation>
    <scope>NUCLEOTIDE SEQUENCE [LARGE SCALE GENOMIC DNA]</scope>
    <source>
        <strain evidence="2 3">LA-SOL3</strain>
    </source>
</reference>
<sequence>MKVACLQYAPEVGQLHTNMAKANVLIDDAIGEGRTVGLDWLLLPELALTGYNFPSLDAIAPFLEPTAAGPSTKWAVDVATRLRCHVTVGYPEAAADGRRYNSTVTVSPAGDVLANYRKAFLYYTDETWAHEGDRGFFSGTLGTLGQVSMGICMDINPHRFLAPWDAYEFARAALAANSPIVALNMAWLTRLTPEELAERSAEPDNETIAYWLERFHPLADFSNRPESAPPVVLILANRCGVEGGAVYAGTSTVVKLDRGSTQIFEILGRGEENLLVVDLNDWAFRDFWDLWSCMGDEPKVASPVKPGNGYFLGQMLQVTA</sequence>
<dbReference type="AlphaFoldDB" id="A0A5N5DGT8"/>
<feature type="domain" description="CN hydrolase" evidence="1">
    <location>
        <begin position="1"/>
        <end position="281"/>
    </location>
</feature>
<evidence type="ECO:0000259" key="1">
    <source>
        <dbReference type="PROSITE" id="PS50263"/>
    </source>
</evidence>
<name>A0A5N5DGT8_9PEZI</name>
<dbReference type="PANTHER" id="PTHR11750:SF26">
    <property type="entry name" value="PROTEIN N-TERMINAL AMIDASE"/>
    <property type="match status" value="1"/>
</dbReference>
<dbReference type="InterPro" id="IPR039703">
    <property type="entry name" value="Nta1"/>
</dbReference>
<dbReference type="OrthoDB" id="201515at2759"/>
<organism evidence="2 3">
    <name type="scientific">Lasiodiplodia theobromae</name>
    <dbReference type="NCBI Taxonomy" id="45133"/>
    <lineage>
        <taxon>Eukaryota</taxon>
        <taxon>Fungi</taxon>
        <taxon>Dikarya</taxon>
        <taxon>Ascomycota</taxon>
        <taxon>Pezizomycotina</taxon>
        <taxon>Dothideomycetes</taxon>
        <taxon>Dothideomycetes incertae sedis</taxon>
        <taxon>Botryosphaeriales</taxon>
        <taxon>Botryosphaeriaceae</taxon>
        <taxon>Lasiodiplodia</taxon>
    </lineage>
</organism>
<dbReference type="GO" id="GO:0008418">
    <property type="term" value="F:protein-N-terminal asparagine amidohydrolase activity"/>
    <property type="evidence" value="ECO:0007669"/>
    <property type="project" value="InterPro"/>
</dbReference>
<evidence type="ECO:0000313" key="2">
    <source>
        <dbReference type="EMBL" id="KAB2576907.1"/>
    </source>
</evidence>
<gene>
    <name evidence="2" type="primary">nta1</name>
    <name evidence="2" type="ORF">DBV05_g4429</name>
</gene>
<dbReference type="Proteomes" id="UP000325902">
    <property type="component" value="Unassembled WGS sequence"/>
</dbReference>
<dbReference type="GO" id="GO:0070773">
    <property type="term" value="F:protein-N-terminal glutamine amidohydrolase activity"/>
    <property type="evidence" value="ECO:0007669"/>
    <property type="project" value="InterPro"/>
</dbReference>
<comment type="caution">
    <text evidence="2">The sequence shown here is derived from an EMBL/GenBank/DDBJ whole genome shotgun (WGS) entry which is preliminary data.</text>
</comment>
<dbReference type="PANTHER" id="PTHR11750">
    <property type="entry name" value="PROTEIN N-TERMINAL AMIDASE"/>
    <property type="match status" value="1"/>
</dbReference>